<organism evidence="6 7">
    <name type="scientific">Tritrichomonas musculus</name>
    <dbReference type="NCBI Taxonomy" id="1915356"/>
    <lineage>
        <taxon>Eukaryota</taxon>
        <taxon>Metamonada</taxon>
        <taxon>Parabasalia</taxon>
        <taxon>Tritrichomonadida</taxon>
        <taxon>Tritrichomonadidae</taxon>
        <taxon>Tritrichomonas</taxon>
    </lineage>
</organism>
<sequence length="482" mass="56629">MNQELFDRVKSISSQLEEEAPMSDERRDLFEEFISLFETYPLFWLQYIREELKANEEERALKLFYRCLPNVPNVELFLEYLNYVSKTCTDKSKICAAYEYALANVGYDMGAIQIYYKYVEFAEQAGPQIVPINELRHIYWRALLIPMDGLQEFHTKYKTWEHSKSENLASQLLPEQERHFKATAGVYHTKKRYQKQLQCTLCTMQKGGFDSLHRWRLFIEYEKTNPLGSNPETLRAYVIYAYKCALMSLRYCSILWHEYAQFLVQIDDSNEAIHIYAQAIKIIPDNLMLHFTYAELLESRKRAGEALQVYRDLIARSEDNPSHYTLSTIQYLKFLQRKEGPIAMRKEFIQAIETGRCTYHLFLAIASIENSVNMNVTAALKILQLGLQKYGNETSFLEATIQMLIKMNADEVVIQVMEKAKSELPGEKLIEMYKILLQHLLFCRGKEEALQNTINEILKFDPTETPDKMTLRQFYLPVDFNE</sequence>
<evidence type="ECO:0000256" key="1">
    <source>
        <dbReference type="ARBA" id="ARBA00004123"/>
    </source>
</evidence>
<dbReference type="SUPFAM" id="SSF48452">
    <property type="entry name" value="TPR-like"/>
    <property type="match status" value="1"/>
</dbReference>
<evidence type="ECO:0000259" key="5">
    <source>
        <dbReference type="Pfam" id="PF05843"/>
    </source>
</evidence>
<dbReference type="PANTHER" id="PTHR19980">
    <property type="entry name" value="RNA CLEAVAGE STIMULATION FACTOR"/>
    <property type="match status" value="1"/>
</dbReference>
<dbReference type="InterPro" id="IPR011990">
    <property type="entry name" value="TPR-like_helical_dom_sf"/>
</dbReference>
<dbReference type="Proteomes" id="UP001470230">
    <property type="component" value="Unassembled WGS sequence"/>
</dbReference>
<evidence type="ECO:0000313" key="6">
    <source>
        <dbReference type="EMBL" id="KAK8847814.1"/>
    </source>
</evidence>
<dbReference type="PANTHER" id="PTHR19980:SF0">
    <property type="entry name" value="CLEAVAGE STIMULATION FACTOR SUBUNIT 3"/>
    <property type="match status" value="1"/>
</dbReference>
<evidence type="ECO:0000313" key="7">
    <source>
        <dbReference type="Proteomes" id="UP001470230"/>
    </source>
</evidence>
<dbReference type="InterPro" id="IPR045243">
    <property type="entry name" value="Rna14-like"/>
</dbReference>
<proteinExistence type="predicted"/>
<dbReference type="InterPro" id="IPR008847">
    <property type="entry name" value="Suf"/>
</dbReference>
<reference evidence="6 7" key="1">
    <citation type="submission" date="2024-04" db="EMBL/GenBank/DDBJ databases">
        <title>Tritrichomonas musculus Genome.</title>
        <authorList>
            <person name="Alves-Ferreira E."/>
            <person name="Grigg M."/>
            <person name="Lorenzi H."/>
            <person name="Galac M."/>
        </authorList>
    </citation>
    <scope>NUCLEOTIDE SEQUENCE [LARGE SCALE GENOMIC DNA]</scope>
    <source>
        <strain evidence="6 7">EAF2021</strain>
    </source>
</reference>
<comment type="caution">
    <text evidence="6">The sequence shown here is derived from an EMBL/GenBank/DDBJ whole genome shotgun (WGS) entry which is preliminary data.</text>
</comment>
<dbReference type="InterPro" id="IPR003107">
    <property type="entry name" value="HAT"/>
</dbReference>
<dbReference type="SMART" id="SM00386">
    <property type="entry name" value="HAT"/>
    <property type="match status" value="5"/>
</dbReference>
<evidence type="ECO:0000256" key="2">
    <source>
        <dbReference type="ARBA" id="ARBA00022737"/>
    </source>
</evidence>
<dbReference type="InterPro" id="IPR019734">
    <property type="entry name" value="TPR_rpt"/>
</dbReference>
<protein>
    <recommendedName>
        <fullName evidence="5">Suppressor of forked domain-containing protein</fullName>
    </recommendedName>
</protein>
<comment type="subcellular location">
    <subcellularLocation>
        <location evidence="1">Nucleus</location>
    </subcellularLocation>
</comment>
<keyword evidence="3" id="KW-0539">Nucleus</keyword>
<gene>
    <name evidence="6" type="ORF">M9Y10_018846</name>
</gene>
<dbReference type="EMBL" id="JAPFFF010000027">
    <property type="protein sequence ID" value="KAK8847814.1"/>
    <property type="molecule type" value="Genomic_DNA"/>
</dbReference>
<evidence type="ECO:0000256" key="3">
    <source>
        <dbReference type="ARBA" id="ARBA00023242"/>
    </source>
</evidence>
<name>A0ABR2HJW5_9EUKA</name>
<accession>A0ABR2HJW5</accession>
<feature type="repeat" description="TPR" evidence="4">
    <location>
        <begin position="253"/>
        <end position="286"/>
    </location>
</feature>
<keyword evidence="2" id="KW-0677">Repeat</keyword>
<feature type="domain" description="Suppressor of forked" evidence="5">
    <location>
        <begin position="22"/>
        <end position="437"/>
    </location>
</feature>
<dbReference type="PROSITE" id="PS50005">
    <property type="entry name" value="TPR"/>
    <property type="match status" value="1"/>
</dbReference>
<dbReference type="Pfam" id="PF05843">
    <property type="entry name" value="Suf"/>
    <property type="match status" value="1"/>
</dbReference>
<evidence type="ECO:0000256" key="4">
    <source>
        <dbReference type="PROSITE-ProRule" id="PRU00339"/>
    </source>
</evidence>
<keyword evidence="4" id="KW-0802">TPR repeat</keyword>
<dbReference type="Gene3D" id="1.25.40.10">
    <property type="entry name" value="Tetratricopeptide repeat domain"/>
    <property type="match status" value="1"/>
</dbReference>
<keyword evidence="7" id="KW-1185">Reference proteome</keyword>